<proteinExistence type="predicted"/>
<dbReference type="Proteomes" id="UP000015105">
    <property type="component" value="Chromosome 4D"/>
</dbReference>
<dbReference type="Gramene" id="AET4Gv20289600.58">
    <property type="protein sequence ID" value="AET4Gv20289600.58"/>
    <property type="gene ID" value="AET4Gv20289600"/>
</dbReference>
<dbReference type="AlphaFoldDB" id="A0A453HSY6"/>
<evidence type="ECO:0000313" key="1">
    <source>
        <dbReference type="EnsemblPlants" id="AET4Gv20289600.58"/>
    </source>
</evidence>
<sequence length="85" mass="9485">MGSWKCRDAVPCVCKADWCSCGSSILRSKMRSKPFAATCLCHVVVVASPNCTLDVLNYILMLDLLLSGQQMFERSLGMHQWTSRV</sequence>
<reference evidence="2" key="1">
    <citation type="journal article" date="2014" name="Science">
        <title>Ancient hybridizations among the ancestral genomes of bread wheat.</title>
        <authorList>
            <consortium name="International Wheat Genome Sequencing Consortium,"/>
            <person name="Marcussen T."/>
            <person name="Sandve S.R."/>
            <person name="Heier L."/>
            <person name="Spannagl M."/>
            <person name="Pfeifer M."/>
            <person name="Jakobsen K.S."/>
            <person name="Wulff B.B."/>
            <person name="Steuernagel B."/>
            <person name="Mayer K.F."/>
            <person name="Olsen O.A."/>
        </authorList>
    </citation>
    <scope>NUCLEOTIDE SEQUENCE [LARGE SCALE GENOMIC DNA]</scope>
    <source>
        <strain evidence="2">cv. AL8/78</strain>
    </source>
</reference>
<reference evidence="1" key="3">
    <citation type="journal article" date="2017" name="Nature">
        <title>Genome sequence of the progenitor of the wheat D genome Aegilops tauschii.</title>
        <authorList>
            <person name="Luo M.C."/>
            <person name="Gu Y.Q."/>
            <person name="Puiu D."/>
            <person name="Wang H."/>
            <person name="Twardziok S.O."/>
            <person name="Deal K.R."/>
            <person name="Huo N."/>
            <person name="Zhu T."/>
            <person name="Wang L."/>
            <person name="Wang Y."/>
            <person name="McGuire P.E."/>
            <person name="Liu S."/>
            <person name="Long H."/>
            <person name="Ramasamy R.K."/>
            <person name="Rodriguez J.C."/>
            <person name="Van S.L."/>
            <person name="Yuan L."/>
            <person name="Wang Z."/>
            <person name="Xia Z."/>
            <person name="Xiao L."/>
            <person name="Anderson O.D."/>
            <person name="Ouyang S."/>
            <person name="Liang Y."/>
            <person name="Zimin A.V."/>
            <person name="Pertea G."/>
            <person name="Qi P."/>
            <person name="Bennetzen J.L."/>
            <person name="Dai X."/>
            <person name="Dawson M.W."/>
            <person name="Muller H.G."/>
            <person name="Kugler K."/>
            <person name="Rivarola-Duarte L."/>
            <person name="Spannagl M."/>
            <person name="Mayer K.F.X."/>
            <person name="Lu F.H."/>
            <person name="Bevan M.W."/>
            <person name="Leroy P."/>
            <person name="Li P."/>
            <person name="You F.M."/>
            <person name="Sun Q."/>
            <person name="Liu Z."/>
            <person name="Lyons E."/>
            <person name="Wicker T."/>
            <person name="Salzberg S.L."/>
            <person name="Devos K.M."/>
            <person name="Dvorak J."/>
        </authorList>
    </citation>
    <scope>NUCLEOTIDE SEQUENCE [LARGE SCALE GENOMIC DNA]</scope>
    <source>
        <strain evidence="1">cv. AL8/78</strain>
    </source>
</reference>
<evidence type="ECO:0000313" key="2">
    <source>
        <dbReference type="Proteomes" id="UP000015105"/>
    </source>
</evidence>
<accession>A0A453HSY6</accession>
<reference evidence="1" key="5">
    <citation type="journal article" date="2021" name="G3 (Bethesda)">
        <title>Aegilops tauschii genome assembly Aet v5.0 features greater sequence contiguity and improved annotation.</title>
        <authorList>
            <person name="Wang L."/>
            <person name="Zhu T."/>
            <person name="Rodriguez J.C."/>
            <person name="Deal K.R."/>
            <person name="Dubcovsky J."/>
            <person name="McGuire P.E."/>
            <person name="Lux T."/>
            <person name="Spannagl M."/>
            <person name="Mayer K.F.X."/>
            <person name="Baldrich P."/>
            <person name="Meyers B.C."/>
            <person name="Huo N."/>
            <person name="Gu Y.Q."/>
            <person name="Zhou H."/>
            <person name="Devos K.M."/>
            <person name="Bennetzen J.L."/>
            <person name="Unver T."/>
            <person name="Budak H."/>
            <person name="Gulick P.J."/>
            <person name="Galiba G."/>
            <person name="Kalapos B."/>
            <person name="Nelson D.R."/>
            <person name="Li P."/>
            <person name="You F.M."/>
            <person name="Luo M.C."/>
            <person name="Dvorak J."/>
        </authorList>
    </citation>
    <scope>NUCLEOTIDE SEQUENCE [LARGE SCALE GENOMIC DNA]</scope>
    <source>
        <strain evidence="1">cv. AL8/78</strain>
    </source>
</reference>
<organism evidence="1 2">
    <name type="scientific">Aegilops tauschii subsp. strangulata</name>
    <name type="common">Goatgrass</name>
    <dbReference type="NCBI Taxonomy" id="200361"/>
    <lineage>
        <taxon>Eukaryota</taxon>
        <taxon>Viridiplantae</taxon>
        <taxon>Streptophyta</taxon>
        <taxon>Embryophyta</taxon>
        <taxon>Tracheophyta</taxon>
        <taxon>Spermatophyta</taxon>
        <taxon>Magnoliopsida</taxon>
        <taxon>Liliopsida</taxon>
        <taxon>Poales</taxon>
        <taxon>Poaceae</taxon>
        <taxon>BOP clade</taxon>
        <taxon>Pooideae</taxon>
        <taxon>Triticodae</taxon>
        <taxon>Triticeae</taxon>
        <taxon>Triticinae</taxon>
        <taxon>Aegilops</taxon>
    </lineage>
</organism>
<protein>
    <submittedName>
        <fullName evidence="1">Uncharacterized protein</fullName>
    </submittedName>
</protein>
<keyword evidence="2" id="KW-1185">Reference proteome</keyword>
<reference evidence="1" key="4">
    <citation type="submission" date="2019-03" db="UniProtKB">
        <authorList>
            <consortium name="EnsemblPlants"/>
        </authorList>
    </citation>
    <scope>IDENTIFICATION</scope>
</reference>
<dbReference type="EnsemblPlants" id="AET4Gv20289600.58">
    <property type="protein sequence ID" value="AET4Gv20289600.58"/>
    <property type="gene ID" value="AET4Gv20289600"/>
</dbReference>
<name>A0A453HSY6_AEGTS</name>
<reference evidence="2" key="2">
    <citation type="journal article" date="2017" name="Nat. Plants">
        <title>The Aegilops tauschii genome reveals multiple impacts of transposons.</title>
        <authorList>
            <person name="Zhao G."/>
            <person name="Zou C."/>
            <person name="Li K."/>
            <person name="Wang K."/>
            <person name="Li T."/>
            <person name="Gao L."/>
            <person name="Zhang X."/>
            <person name="Wang H."/>
            <person name="Yang Z."/>
            <person name="Liu X."/>
            <person name="Jiang W."/>
            <person name="Mao L."/>
            <person name="Kong X."/>
            <person name="Jiao Y."/>
            <person name="Jia J."/>
        </authorList>
    </citation>
    <scope>NUCLEOTIDE SEQUENCE [LARGE SCALE GENOMIC DNA]</scope>
    <source>
        <strain evidence="2">cv. AL8/78</strain>
    </source>
</reference>